<proteinExistence type="predicted"/>
<reference evidence="2 3" key="1">
    <citation type="submission" date="2013-01" db="EMBL/GenBank/DDBJ databases">
        <authorList>
            <person name="Harkins D.M."/>
            <person name="Durkin A.S."/>
            <person name="Brinkac L.M."/>
            <person name="Haft D.H."/>
            <person name="Selengut J.D."/>
            <person name="Sanka R."/>
            <person name="DePew J."/>
            <person name="Purushe J."/>
            <person name="Whelen A.C."/>
            <person name="Vinetz J.M."/>
            <person name="Sutton G.G."/>
            <person name="Nierman W.C."/>
            <person name="Fouts D.E."/>
        </authorList>
    </citation>
    <scope>NUCLEOTIDE SEQUENCE [LARGE SCALE GENOMIC DNA]</scope>
    <source>
        <strain evidence="2 3">2007001578</strain>
    </source>
</reference>
<evidence type="ECO:0000256" key="1">
    <source>
        <dbReference type="SAM" id="Phobius"/>
    </source>
</evidence>
<comment type="caution">
    <text evidence="2">The sequence shown here is derived from an EMBL/GenBank/DDBJ whole genome shotgun (WGS) entry which is preliminary data.</text>
</comment>
<keyword evidence="3" id="KW-1185">Reference proteome</keyword>
<dbReference type="EMBL" id="AHMH02000067">
    <property type="protein sequence ID" value="EMN01045.1"/>
    <property type="molecule type" value="Genomic_DNA"/>
</dbReference>
<evidence type="ECO:0000313" key="3">
    <source>
        <dbReference type="Proteomes" id="UP000012099"/>
    </source>
</evidence>
<keyword evidence="1" id="KW-0472">Membrane</keyword>
<feature type="transmembrane region" description="Helical" evidence="1">
    <location>
        <begin position="34"/>
        <end position="52"/>
    </location>
</feature>
<keyword evidence="1" id="KW-1133">Transmembrane helix</keyword>
<protein>
    <submittedName>
        <fullName evidence="2">Uncharacterized protein</fullName>
    </submittedName>
</protein>
<dbReference type="Proteomes" id="UP000012099">
    <property type="component" value="Unassembled WGS sequence"/>
</dbReference>
<sequence>MKINSQKMKSIKMSKVALKRKPGRVLCSYDRFEYTSLIGIFISLLIIVAIFFDMAEFETEGSNYTYEKISGILFFGVIFLIIVHRSFNSIHIKIEMWYVVVYSFPIPTQWRKKIRKQDIQKIIVTTEDHTSENSFKESYSIYCVLNNRNEVLILNRIWDIADAGKIKSILSESLETTRTL</sequence>
<feature type="transmembrane region" description="Helical" evidence="1">
    <location>
        <begin position="64"/>
        <end position="83"/>
    </location>
</feature>
<gene>
    <name evidence="2" type="ORF">LEP1GSC035_2807</name>
</gene>
<evidence type="ECO:0000313" key="2">
    <source>
        <dbReference type="EMBL" id="EMN01045.1"/>
    </source>
</evidence>
<accession>A0ABN0J2G9</accession>
<name>A0ABN0J2G9_9LEPT</name>
<keyword evidence="1" id="KW-0812">Transmembrane</keyword>
<organism evidence="2 3">
    <name type="scientific">Leptospira noguchii str. 2007001578</name>
    <dbReference type="NCBI Taxonomy" id="1049974"/>
    <lineage>
        <taxon>Bacteria</taxon>
        <taxon>Pseudomonadati</taxon>
        <taxon>Spirochaetota</taxon>
        <taxon>Spirochaetia</taxon>
        <taxon>Leptospirales</taxon>
        <taxon>Leptospiraceae</taxon>
        <taxon>Leptospira</taxon>
    </lineage>
</organism>